<dbReference type="GO" id="GO:0030246">
    <property type="term" value="F:carbohydrate binding"/>
    <property type="evidence" value="ECO:0007669"/>
    <property type="project" value="UniProtKB-KW"/>
</dbReference>
<evidence type="ECO:0000313" key="5">
    <source>
        <dbReference type="Proteomes" id="UP000235220"/>
    </source>
</evidence>
<keyword evidence="3" id="KW-0472">Membrane</keyword>
<accession>A0A2I4DTN4</accession>
<feature type="transmembrane region" description="Helical" evidence="3">
    <location>
        <begin position="290"/>
        <end position="312"/>
    </location>
</feature>
<feature type="domain" description="Legume lectin" evidence="4">
    <location>
        <begin position="59"/>
        <end position="251"/>
    </location>
</feature>
<dbReference type="GeneID" id="108983360"/>
<evidence type="ECO:0000259" key="4">
    <source>
        <dbReference type="Pfam" id="PF00139"/>
    </source>
</evidence>
<dbReference type="InterPro" id="IPR001220">
    <property type="entry name" value="Legume_lectin_dom"/>
</dbReference>
<proteinExistence type="inferred from homology"/>
<dbReference type="PANTHER" id="PTHR32401">
    <property type="entry name" value="CONCANAVALIN A-LIKE LECTIN FAMILY PROTEIN"/>
    <property type="match status" value="1"/>
</dbReference>
<evidence type="ECO:0000256" key="3">
    <source>
        <dbReference type="SAM" id="Phobius"/>
    </source>
</evidence>
<protein>
    <submittedName>
        <fullName evidence="6">Lectin-like protein At1g53070</fullName>
    </submittedName>
</protein>
<keyword evidence="5" id="KW-1185">Reference proteome</keyword>
<dbReference type="InParanoid" id="A0A2I4DTN4"/>
<organism evidence="5 6">
    <name type="scientific">Juglans regia</name>
    <name type="common">English walnut</name>
    <dbReference type="NCBI Taxonomy" id="51240"/>
    <lineage>
        <taxon>Eukaryota</taxon>
        <taxon>Viridiplantae</taxon>
        <taxon>Streptophyta</taxon>
        <taxon>Embryophyta</taxon>
        <taxon>Tracheophyta</taxon>
        <taxon>Spermatophyta</taxon>
        <taxon>Magnoliopsida</taxon>
        <taxon>eudicotyledons</taxon>
        <taxon>Gunneridae</taxon>
        <taxon>Pentapetalae</taxon>
        <taxon>rosids</taxon>
        <taxon>fabids</taxon>
        <taxon>Fagales</taxon>
        <taxon>Juglandaceae</taxon>
        <taxon>Juglans</taxon>
    </lineage>
</organism>
<reference evidence="6" key="1">
    <citation type="submission" date="2025-08" db="UniProtKB">
        <authorList>
            <consortium name="RefSeq"/>
        </authorList>
    </citation>
    <scope>IDENTIFICATION</scope>
    <source>
        <tissue evidence="6">Leaves</tissue>
    </source>
</reference>
<comment type="similarity">
    <text evidence="1">Belongs to the leguminous lectin family.</text>
</comment>
<gene>
    <name evidence="6" type="primary">LOC108983360</name>
</gene>
<sequence>MAEVFVFRNISSFSLSVLYALFLISNPSSSLSFTRTLPNSPNFDSETALFGDAWLINVDNGPPCVELTRPSTSSTGLLMRTEPFKFLDAKKPTSFSTEFSFSISPGKSSDEGNGDGIVFIFVPGESWSKWSMVEGGSFALSKENRLTGNLGDQHADDVEISLNDFDSSLNLVLNNGDKFKSWIDYDASSKRLEVRLSKSGDARPYSPIIWRAVDLAGMLGDEDVRVGIASRNGNSSQSASVYSWSFRVRKYPYSMHSFPVDPQGYVVKEEEEERGERVRKVKRSGCVLTMMRGLILATVFGALVTFGALFLWGMLVSRREAGCPVYAADFGYKKVDVVVEENSDGLKKNGDETNA</sequence>
<dbReference type="InterPro" id="IPR013320">
    <property type="entry name" value="ConA-like_dom_sf"/>
</dbReference>
<dbReference type="PANTHER" id="PTHR32401:SF15">
    <property type="entry name" value="L-TYPE LECTIN-DOMAIN CONTAINING RECEPTOR KINASE VIII.2-LIKE"/>
    <property type="match status" value="1"/>
</dbReference>
<evidence type="ECO:0000256" key="1">
    <source>
        <dbReference type="ARBA" id="ARBA00007606"/>
    </source>
</evidence>
<dbReference type="AlphaFoldDB" id="A0A2I4DTN4"/>
<name>A0A2I4DTN4_JUGRE</name>
<dbReference type="KEGG" id="jre:108983360"/>
<dbReference type="Gene3D" id="2.60.120.200">
    <property type="match status" value="1"/>
</dbReference>
<evidence type="ECO:0000313" key="6">
    <source>
        <dbReference type="RefSeq" id="XP_018810509.2"/>
    </source>
</evidence>
<evidence type="ECO:0000256" key="2">
    <source>
        <dbReference type="ARBA" id="ARBA00022734"/>
    </source>
</evidence>
<dbReference type="RefSeq" id="XP_018810509.2">
    <property type="nucleotide sequence ID" value="XM_018954964.2"/>
</dbReference>
<keyword evidence="2" id="KW-0430">Lectin</keyword>
<keyword evidence="3" id="KW-0812">Transmembrane</keyword>
<dbReference type="OrthoDB" id="2019747at2759"/>
<dbReference type="STRING" id="51240.A0A2I4DTN4"/>
<keyword evidence="3" id="KW-1133">Transmembrane helix</keyword>
<dbReference type="Proteomes" id="UP000235220">
    <property type="component" value="Chromosome 12"/>
</dbReference>
<dbReference type="SUPFAM" id="SSF49899">
    <property type="entry name" value="Concanavalin A-like lectins/glucanases"/>
    <property type="match status" value="1"/>
</dbReference>
<dbReference type="Pfam" id="PF00139">
    <property type="entry name" value="Lectin_legB"/>
    <property type="match status" value="1"/>
</dbReference>
<dbReference type="InterPro" id="IPR050258">
    <property type="entry name" value="Leguminous_Lectin"/>
</dbReference>